<dbReference type="RefSeq" id="WP_091456718.1">
    <property type="nucleotide sequence ID" value="NZ_FMZZ01000019.1"/>
</dbReference>
<dbReference type="EMBL" id="FMZZ01000019">
    <property type="protein sequence ID" value="SDD83559.1"/>
    <property type="molecule type" value="Genomic_DNA"/>
</dbReference>
<keyword evidence="2" id="KW-1185">Reference proteome</keyword>
<protein>
    <submittedName>
        <fullName evidence="1">Uncharacterized protein</fullName>
    </submittedName>
</protein>
<gene>
    <name evidence="1" type="ORF">SAMN05216174_11984</name>
</gene>
<sequence>MVEPHNPFRALYPGADTMIGDPTSAGRWTPSPAGLPPAPVWSKAVHVPSEVAIRATSGLVPAFRTAARNG</sequence>
<name>A0A1G6XZH7_9PSEU</name>
<evidence type="ECO:0000313" key="2">
    <source>
        <dbReference type="Proteomes" id="UP000199501"/>
    </source>
</evidence>
<reference evidence="2" key="1">
    <citation type="submission" date="2016-10" db="EMBL/GenBank/DDBJ databases">
        <authorList>
            <person name="Varghese N."/>
            <person name="Submissions S."/>
        </authorList>
    </citation>
    <scope>NUCLEOTIDE SEQUENCE [LARGE SCALE GENOMIC DNA]</scope>
    <source>
        <strain evidence="2">IBRC-M 10403</strain>
    </source>
</reference>
<organism evidence="1 2">
    <name type="scientific">Actinokineospora iranica</name>
    <dbReference type="NCBI Taxonomy" id="1271860"/>
    <lineage>
        <taxon>Bacteria</taxon>
        <taxon>Bacillati</taxon>
        <taxon>Actinomycetota</taxon>
        <taxon>Actinomycetes</taxon>
        <taxon>Pseudonocardiales</taxon>
        <taxon>Pseudonocardiaceae</taxon>
        <taxon>Actinokineospora</taxon>
    </lineage>
</organism>
<proteinExistence type="predicted"/>
<accession>A0A1G6XZH7</accession>
<dbReference type="AlphaFoldDB" id="A0A1G6XZH7"/>
<dbReference type="Proteomes" id="UP000199501">
    <property type="component" value="Unassembled WGS sequence"/>
</dbReference>
<evidence type="ECO:0000313" key="1">
    <source>
        <dbReference type="EMBL" id="SDD83559.1"/>
    </source>
</evidence>